<dbReference type="KEGG" id="vg:55412254"/>
<reference evidence="1 2" key="1">
    <citation type="journal article" date="2013" name="PLoS Genet.">
        <title>Expanding the Marine Virosphere Using Metagenomics.</title>
        <authorList>
            <person name="Mizuno C.M."/>
            <person name="Rodriguez-Valera F."/>
            <person name="Kimes N.E."/>
            <person name="Ghai R."/>
        </authorList>
    </citation>
    <scope>NUCLEOTIDE SEQUENCE [LARGE SCALE GENOMIC DNA]</scope>
    <source>
        <strain evidence="1">UvMED-CGR-C79-MedDCM-OCT-S37-C6</strain>
    </source>
</reference>
<proteinExistence type="predicted"/>
<evidence type="ECO:0000313" key="1">
    <source>
        <dbReference type="EMBL" id="BAQ94348.1"/>
    </source>
</evidence>
<accession>A0A6S4PE38</accession>
<dbReference type="Proteomes" id="UP000504913">
    <property type="component" value="Segment"/>
</dbReference>
<sequence>MQKFVNVIGCVGFALACTNTVVGLVFFKSLPATLSSMKSQMLEKVADMHTVMPPMPDVTGPAIPSFLP</sequence>
<organism evidence="1 2">
    <name type="scientific">uncultured phage_MedDCM-OCT-S37-C6</name>
    <dbReference type="NCBI Taxonomy" id="2740804"/>
    <lineage>
        <taxon>Viruses</taxon>
        <taxon>Duplodnaviria</taxon>
        <taxon>Heunggongvirae</taxon>
        <taxon>Uroviricota</taxon>
        <taxon>Caudoviricetes</taxon>
        <taxon>Autographivirales</taxon>
        <taxon>Oinezvirus</taxon>
        <taxon>Oinezvirus S37C6</taxon>
    </lineage>
</organism>
<protein>
    <submittedName>
        <fullName evidence="1">Uncharacterized protein</fullName>
    </submittedName>
</protein>
<evidence type="ECO:0000313" key="2">
    <source>
        <dbReference type="Proteomes" id="UP000504913"/>
    </source>
</evidence>
<keyword evidence="2" id="KW-1185">Reference proteome</keyword>
<dbReference type="EMBL" id="AP013546">
    <property type="protein sequence ID" value="BAQ94348.1"/>
    <property type="molecule type" value="Genomic_DNA"/>
</dbReference>
<dbReference type="GeneID" id="55412254"/>
<dbReference type="PROSITE" id="PS51257">
    <property type="entry name" value="PROKAR_LIPOPROTEIN"/>
    <property type="match status" value="1"/>
</dbReference>
<name>A0A6S4PE38_9CAUD</name>
<dbReference type="RefSeq" id="YP_009777604.1">
    <property type="nucleotide sequence ID" value="NC_047700.1"/>
</dbReference>